<sequence length="289" mass="31340">MHLRYKLFNRIACLLALGIAIGGCQKLDRPALGDYPKDANPPGGPLKFYTAFDGTTPDPLMNAVDSIRANFPSVNPFTSIPGVSGKAVQGVSQKAISYASANDFSKATSFTIAFWEKNSVPVGSPQFLFSLASKDYWHQSALFALVDHQGAGSTSTDAVVKLAVQDQWFEFTPSNGRMPGNLLNGDWHHVVFVYDQSTSMLSYYVDGKPLTNLKPSQTNVTNNGTPRGALSFANIYGFVLGGWNKHANLGNGAPTDDWIQSWQGGLDQFRLYGKALSASEVQALYNSKL</sequence>
<name>A0A8X8LD03_9BACT</name>
<protein>
    <submittedName>
        <fullName evidence="1">Concanavalin A-like lectin/glucanases superfamily protein</fullName>
    </submittedName>
</protein>
<evidence type="ECO:0000313" key="2">
    <source>
        <dbReference type="Proteomes" id="UP000198711"/>
    </source>
</evidence>
<dbReference type="SUPFAM" id="SSF49899">
    <property type="entry name" value="Concanavalin A-like lectins/glucanases"/>
    <property type="match status" value="1"/>
</dbReference>
<dbReference type="InterPro" id="IPR013320">
    <property type="entry name" value="ConA-like_dom_sf"/>
</dbReference>
<dbReference type="Gene3D" id="2.60.120.200">
    <property type="match status" value="1"/>
</dbReference>
<gene>
    <name evidence="1" type="ORF">SAMN05444410_103240</name>
</gene>
<dbReference type="AlphaFoldDB" id="A0A8X8LD03"/>
<organism evidence="1 2">
    <name type="scientific">Hydrobacter penzbergensis</name>
    <dbReference type="NCBI Taxonomy" id="1235997"/>
    <lineage>
        <taxon>Bacteria</taxon>
        <taxon>Pseudomonadati</taxon>
        <taxon>Bacteroidota</taxon>
        <taxon>Chitinophagia</taxon>
        <taxon>Chitinophagales</taxon>
        <taxon>Chitinophagaceae</taxon>
        <taxon>Hydrobacter</taxon>
    </lineage>
</organism>
<evidence type="ECO:0000313" key="1">
    <source>
        <dbReference type="EMBL" id="SDW54651.1"/>
    </source>
</evidence>
<proteinExistence type="predicted"/>
<dbReference type="Proteomes" id="UP000198711">
    <property type="component" value="Unassembled WGS sequence"/>
</dbReference>
<dbReference type="GO" id="GO:0005975">
    <property type="term" value="P:carbohydrate metabolic process"/>
    <property type="evidence" value="ECO:0007669"/>
    <property type="project" value="UniProtKB-ARBA"/>
</dbReference>
<dbReference type="EMBL" id="FNNO01000003">
    <property type="protein sequence ID" value="SDW54651.1"/>
    <property type="molecule type" value="Genomic_DNA"/>
</dbReference>
<dbReference type="GO" id="GO:0004553">
    <property type="term" value="F:hydrolase activity, hydrolyzing O-glycosyl compounds"/>
    <property type="evidence" value="ECO:0007669"/>
    <property type="project" value="UniProtKB-ARBA"/>
</dbReference>
<keyword evidence="2" id="KW-1185">Reference proteome</keyword>
<accession>A0A8X8LD03</accession>
<dbReference type="Pfam" id="PF13385">
    <property type="entry name" value="Laminin_G_3"/>
    <property type="match status" value="1"/>
</dbReference>
<reference evidence="1 2" key="1">
    <citation type="submission" date="2016-10" db="EMBL/GenBank/DDBJ databases">
        <authorList>
            <person name="Varghese N."/>
            <person name="Submissions S."/>
        </authorList>
    </citation>
    <scope>NUCLEOTIDE SEQUENCE [LARGE SCALE GENOMIC DNA]</scope>
    <source>
        <strain evidence="1 2">DSM 25353</strain>
    </source>
</reference>
<dbReference type="PROSITE" id="PS51257">
    <property type="entry name" value="PROKAR_LIPOPROTEIN"/>
    <property type="match status" value="1"/>
</dbReference>
<comment type="caution">
    <text evidence="1">The sequence shown here is derived from an EMBL/GenBank/DDBJ whole genome shotgun (WGS) entry which is preliminary data.</text>
</comment>
<dbReference type="RefSeq" id="WP_257574731.1">
    <property type="nucleotide sequence ID" value="NZ_FNNO01000003.1"/>
</dbReference>